<sequence>MEQNTNEQKNMYIKKEKAKKIISKILSGALILMGTLMLYPTVTQRKEGYNQNIKIFFTKVIVVYLLALIVCLIRKKIAFKGKKNSSLLVFSSILLFISLCNFTNAAKENSKELAAEKYVMAVCENSRNDDTALFKSKEKSDYGKLNSLIAIIKEYADKNYSINKNFKSEFKQKTSKNQVTSYDVLRSEDRIKKFRNSLSELNKLFSKYESDLNNNKANSDKKMSEYKGQDTIFEKNLVNEFNFWRKEKYDNSIEDLNKKKVLREKMDKYLEFMESKQGSYKLINNKIMFESQSDVDKCNSLINEVKEAGASW</sequence>
<accession>A0A0E3GR59</accession>
<feature type="transmembrane region" description="Helical" evidence="1">
    <location>
        <begin position="85"/>
        <end position="104"/>
    </location>
</feature>
<feature type="transmembrane region" description="Helical" evidence="1">
    <location>
        <begin position="53"/>
        <end position="73"/>
    </location>
</feature>
<organism evidence="2 3">
    <name type="scientific">Clostridium scatologenes</name>
    <dbReference type="NCBI Taxonomy" id="1548"/>
    <lineage>
        <taxon>Bacteria</taxon>
        <taxon>Bacillati</taxon>
        <taxon>Bacillota</taxon>
        <taxon>Clostridia</taxon>
        <taxon>Eubacteriales</taxon>
        <taxon>Clostridiaceae</taxon>
        <taxon>Clostridium</taxon>
    </lineage>
</organism>
<keyword evidence="1" id="KW-0812">Transmembrane</keyword>
<name>A0A0E3GR59_CLOSL</name>
<evidence type="ECO:0000256" key="1">
    <source>
        <dbReference type="SAM" id="Phobius"/>
    </source>
</evidence>
<evidence type="ECO:0000313" key="2">
    <source>
        <dbReference type="EMBL" id="AKA69751.1"/>
    </source>
</evidence>
<reference evidence="2 3" key="1">
    <citation type="journal article" date="2015" name="J. Biotechnol.">
        <title>Complete genome sequence of a malodorant-producing acetogen, Clostridium scatologenes ATCC 25775(T).</title>
        <authorList>
            <person name="Zhu Z."/>
            <person name="Guo T."/>
            <person name="Zheng H."/>
            <person name="Song T."/>
            <person name="Ouyang P."/>
            <person name="Xie J."/>
        </authorList>
    </citation>
    <scope>NUCLEOTIDE SEQUENCE [LARGE SCALE GENOMIC DNA]</scope>
    <source>
        <strain evidence="2 3">ATCC 25775</strain>
    </source>
</reference>
<protein>
    <submittedName>
        <fullName evidence="2">Uncharacterized protein</fullName>
    </submittedName>
</protein>
<keyword evidence="1" id="KW-0472">Membrane</keyword>
<gene>
    <name evidence="2" type="ORF">CSCA_2626</name>
</gene>
<feature type="transmembrane region" description="Helical" evidence="1">
    <location>
        <begin position="21"/>
        <end position="41"/>
    </location>
</feature>
<dbReference type="RefSeq" id="WP_029161652.1">
    <property type="nucleotide sequence ID" value="NZ_CP009933.1"/>
</dbReference>
<dbReference type="EMBL" id="CP009933">
    <property type="protein sequence ID" value="AKA69751.1"/>
    <property type="molecule type" value="Genomic_DNA"/>
</dbReference>
<proteinExistence type="predicted"/>
<dbReference type="AlphaFoldDB" id="A0A0E3GR59"/>
<dbReference type="STRING" id="1548.CSCA_2626"/>
<dbReference type="HOGENOM" id="CLU_890550_0_0_9"/>
<evidence type="ECO:0000313" key="3">
    <source>
        <dbReference type="Proteomes" id="UP000033115"/>
    </source>
</evidence>
<keyword evidence="1" id="KW-1133">Transmembrane helix</keyword>
<keyword evidence="3" id="KW-1185">Reference proteome</keyword>
<dbReference type="KEGG" id="csq:CSCA_2626"/>
<dbReference type="Proteomes" id="UP000033115">
    <property type="component" value="Chromosome"/>
</dbReference>